<name>A0ABW7C4I1_9CYAN</name>
<sequence>MIRSIHLPESCAFSDYFKLNAYPEEILNYFGYQFEKRELELPTSNQINLDPESIKNHIKKTLPLISTDNEIARREFLISPILLELAISTHSQIRVNYTVDVSPQLRGSIDYLLQSTDQLLVVEAKDENLERGFKQLAVELIAIHEETQRESRTANNFSNELWGAVSIGRVWQFSVLNAQQKTVTQDLNMYRVPNDLDELLRALVGILVKS</sequence>
<proteinExistence type="predicted"/>
<dbReference type="Proteomes" id="UP001604335">
    <property type="component" value="Unassembled WGS sequence"/>
</dbReference>
<accession>A0ABW7C4I1</accession>
<gene>
    <name evidence="1" type="ORF">VPK24_00730</name>
</gene>
<keyword evidence="2" id="KW-1185">Reference proteome</keyword>
<dbReference type="RefSeq" id="WP_393009823.1">
    <property type="nucleotide sequence ID" value="NZ_JAZAQF010000001.1"/>
</dbReference>
<evidence type="ECO:0000313" key="2">
    <source>
        <dbReference type="Proteomes" id="UP001604335"/>
    </source>
</evidence>
<organism evidence="1 2">
    <name type="scientific">Limnothrix redekei LRLZ20PSL1</name>
    <dbReference type="NCBI Taxonomy" id="3112953"/>
    <lineage>
        <taxon>Bacteria</taxon>
        <taxon>Bacillati</taxon>
        <taxon>Cyanobacteriota</taxon>
        <taxon>Cyanophyceae</taxon>
        <taxon>Pseudanabaenales</taxon>
        <taxon>Pseudanabaenaceae</taxon>
        <taxon>Limnothrix</taxon>
    </lineage>
</organism>
<protein>
    <recommendedName>
        <fullName evidence="3">Type I restriction enzyme R protein N-terminal domain-containing protein</fullName>
    </recommendedName>
</protein>
<dbReference type="EMBL" id="JAZAQF010000001">
    <property type="protein sequence ID" value="MFG3816145.1"/>
    <property type="molecule type" value="Genomic_DNA"/>
</dbReference>
<comment type="caution">
    <text evidence="1">The sequence shown here is derived from an EMBL/GenBank/DDBJ whole genome shotgun (WGS) entry which is preliminary data.</text>
</comment>
<evidence type="ECO:0000313" key="1">
    <source>
        <dbReference type="EMBL" id="MFG3816145.1"/>
    </source>
</evidence>
<evidence type="ECO:0008006" key="3">
    <source>
        <dbReference type="Google" id="ProtNLM"/>
    </source>
</evidence>
<reference evidence="2" key="1">
    <citation type="journal article" date="2024" name="Algal Res.">
        <title>Biochemical, toxicological and genomic investigation of a high-biomass producing Limnothrix strain isolated from Italian shallow drinking water reservoir.</title>
        <authorList>
            <person name="Simonazzi M."/>
            <person name="Shishido T.K."/>
            <person name="Delbaje E."/>
            <person name="Wahlsten M."/>
            <person name="Fewer D.P."/>
            <person name="Sivonen K."/>
            <person name="Pezzolesi L."/>
            <person name="Pistocchi R."/>
        </authorList>
    </citation>
    <scope>NUCLEOTIDE SEQUENCE [LARGE SCALE GENOMIC DNA]</scope>
    <source>
        <strain evidence="2">LRLZ20PSL1</strain>
    </source>
</reference>